<sequence>MSENSVDERFTKPYWDERYGSATRMWSGNPNPQLVREVADLEPGTALEAGCGEGADAHWLARQGWRVTAMDVSSVAIERGAAHAEPEIADRITWRQADLTSWTAEDTYDLVSAQFIHFPQPLRERVYTQLAAAVAPGGTLLVVAHHPHDMHTAKDHRPQEPDLFFTAEELAESLDPKEWEIVTTDARPRVATTPDGNEISIRDTVLRARRRS</sequence>
<gene>
    <name evidence="3" type="ORF">SAMN05216266_106125</name>
</gene>
<dbReference type="GO" id="GO:0032259">
    <property type="term" value="P:methylation"/>
    <property type="evidence" value="ECO:0007669"/>
    <property type="project" value="UniProtKB-KW"/>
</dbReference>
<evidence type="ECO:0000313" key="4">
    <source>
        <dbReference type="Proteomes" id="UP000243799"/>
    </source>
</evidence>
<dbReference type="Pfam" id="PF13649">
    <property type="entry name" value="Methyltransf_25"/>
    <property type="match status" value="1"/>
</dbReference>
<evidence type="ECO:0000259" key="2">
    <source>
        <dbReference type="Pfam" id="PF13649"/>
    </source>
</evidence>
<dbReference type="CDD" id="cd02440">
    <property type="entry name" value="AdoMet_MTases"/>
    <property type="match status" value="1"/>
</dbReference>
<dbReference type="PANTHER" id="PTHR43861:SF3">
    <property type="entry name" value="PUTATIVE (AFU_ORTHOLOGUE AFUA_2G14390)-RELATED"/>
    <property type="match status" value="1"/>
</dbReference>
<dbReference type="GO" id="GO:0008168">
    <property type="term" value="F:methyltransferase activity"/>
    <property type="evidence" value="ECO:0007669"/>
    <property type="project" value="UniProtKB-KW"/>
</dbReference>
<keyword evidence="4" id="KW-1185">Reference proteome</keyword>
<keyword evidence="1 3" id="KW-0808">Transferase</keyword>
<proteinExistence type="predicted"/>
<reference evidence="4" key="1">
    <citation type="submission" date="2016-10" db="EMBL/GenBank/DDBJ databases">
        <authorList>
            <person name="Varghese N."/>
            <person name="Submissions S."/>
        </authorList>
    </citation>
    <scope>NUCLEOTIDE SEQUENCE [LARGE SCALE GENOMIC DNA]</scope>
    <source>
        <strain evidence="4">CGMCC 4.3568</strain>
    </source>
</reference>
<dbReference type="EMBL" id="FOKG01000006">
    <property type="protein sequence ID" value="SFB20800.1"/>
    <property type="molecule type" value="Genomic_DNA"/>
</dbReference>
<dbReference type="PANTHER" id="PTHR43861">
    <property type="entry name" value="TRANS-ACONITATE 2-METHYLTRANSFERASE-RELATED"/>
    <property type="match status" value="1"/>
</dbReference>
<evidence type="ECO:0000313" key="3">
    <source>
        <dbReference type="EMBL" id="SFB20800.1"/>
    </source>
</evidence>
<keyword evidence="3" id="KW-0489">Methyltransferase</keyword>
<dbReference type="Proteomes" id="UP000243799">
    <property type="component" value="Unassembled WGS sequence"/>
</dbReference>
<dbReference type="InterPro" id="IPR041698">
    <property type="entry name" value="Methyltransf_25"/>
</dbReference>
<organism evidence="3 4">
    <name type="scientific">Amycolatopsis marina</name>
    <dbReference type="NCBI Taxonomy" id="490629"/>
    <lineage>
        <taxon>Bacteria</taxon>
        <taxon>Bacillati</taxon>
        <taxon>Actinomycetota</taxon>
        <taxon>Actinomycetes</taxon>
        <taxon>Pseudonocardiales</taxon>
        <taxon>Pseudonocardiaceae</taxon>
        <taxon>Amycolatopsis</taxon>
    </lineage>
</organism>
<dbReference type="RefSeq" id="WP_091672914.1">
    <property type="nucleotide sequence ID" value="NZ_FOKG01000006.1"/>
</dbReference>
<dbReference type="SUPFAM" id="SSF53335">
    <property type="entry name" value="S-adenosyl-L-methionine-dependent methyltransferases"/>
    <property type="match status" value="1"/>
</dbReference>
<evidence type="ECO:0000256" key="1">
    <source>
        <dbReference type="ARBA" id="ARBA00022679"/>
    </source>
</evidence>
<feature type="domain" description="Methyltransferase" evidence="2">
    <location>
        <begin position="47"/>
        <end position="138"/>
    </location>
</feature>
<dbReference type="Gene3D" id="3.40.50.150">
    <property type="entry name" value="Vaccinia Virus protein VP39"/>
    <property type="match status" value="1"/>
</dbReference>
<dbReference type="OrthoDB" id="9786503at2"/>
<dbReference type="InterPro" id="IPR029063">
    <property type="entry name" value="SAM-dependent_MTases_sf"/>
</dbReference>
<dbReference type="AlphaFoldDB" id="A0A1I0Z898"/>
<accession>A0A1I0Z898</accession>
<dbReference type="STRING" id="490629.SAMN05216266_106125"/>
<name>A0A1I0Z898_9PSEU</name>
<protein>
    <submittedName>
        <fullName evidence="3">Methyltransferase domain-containing protein</fullName>
    </submittedName>
</protein>